<gene>
    <name evidence="1" type="ORF">NUW54_g3255</name>
</gene>
<name>A0ACC1Q196_9APHY</name>
<evidence type="ECO:0000313" key="1">
    <source>
        <dbReference type="EMBL" id="KAJ3008176.1"/>
    </source>
</evidence>
<dbReference type="EMBL" id="JANSHE010000670">
    <property type="protein sequence ID" value="KAJ3008176.1"/>
    <property type="molecule type" value="Genomic_DNA"/>
</dbReference>
<sequence>MRQQPGLQIPCWLVRRRKHPASRTVRTALGMGPDHFGEQTRSRVSVDRVLPLRARAARFSSVLDDHVDSGDVCWAESNYAMTPTLAKLATNEWMMLVDEVISAGRAVYFIASSAAQKLIARGPANLPGISSKTDCTTTNGATRVSLKGEDGFSLYSYIQEERDVIQYASGFACVIPDRGINEVTGGVKDLFSFRYMNPLCRPARKRGKQDVFVGVLSMGDRGDNYVDILKAIAMGPFALLSDAGRMYDGWPKNSVGDVLDMILQCLEALSFIHRMTIAHMDAFKDNFLFQWHPESLKTGHPPCGRPRVYLTDLEVAVMVPSGVPFEECRVSGYPTGGSYPEDTKLYARPVPPEVPSGNPYDPFKLDVWQSGTSLSDFKSTIPSIDRILEDLRLPDAAARPSSFDALRALSKILADMTPNALMIPPEGVSRQNV</sequence>
<accession>A0ACC1Q196</accession>
<proteinExistence type="predicted"/>
<keyword evidence="2" id="KW-1185">Reference proteome</keyword>
<protein>
    <submittedName>
        <fullName evidence="1">Uncharacterized protein</fullName>
    </submittedName>
</protein>
<reference evidence="1" key="1">
    <citation type="submission" date="2022-08" db="EMBL/GenBank/DDBJ databases">
        <title>Genome Sequence of Pycnoporus sanguineus.</title>
        <authorList>
            <person name="Buettner E."/>
        </authorList>
    </citation>
    <scope>NUCLEOTIDE SEQUENCE</scope>
    <source>
        <strain evidence="1">CG-C14</strain>
    </source>
</reference>
<comment type="caution">
    <text evidence="1">The sequence shown here is derived from an EMBL/GenBank/DDBJ whole genome shotgun (WGS) entry which is preliminary data.</text>
</comment>
<organism evidence="1 2">
    <name type="scientific">Trametes sanguinea</name>
    <dbReference type="NCBI Taxonomy" id="158606"/>
    <lineage>
        <taxon>Eukaryota</taxon>
        <taxon>Fungi</taxon>
        <taxon>Dikarya</taxon>
        <taxon>Basidiomycota</taxon>
        <taxon>Agaricomycotina</taxon>
        <taxon>Agaricomycetes</taxon>
        <taxon>Polyporales</taxon>
        <taxon>Polyporaceae</taxon>
        <taxon>Trametes</taxon>
    </lineage>
</organism>
<dbReference type="Proteomes" id="UP001144978">
    <property type="component" value="Unassembled WGS sequence"/>
</dbReference>
<evidence type="ECO:0000313" key="2">
    <source>
        <dbReference type="Proteomes" id="UP001144978"/>
    </source>
</evidence>